<accession>A0ACB9RVB7</accession>
<comment type="caution">
    <text evidence="1">The sequence shown here is derived from an EMBL/GenBank/DDBJ whole genome shotgun (WGS) entry which is preliminary data.</text>
</comment>
<keyword evidence="2" id="KW-1185">Reference proteome</keyword>
<organism evidence="1 2">
    <name type="scientific">Melastoma candidum</name>
    <dbReference type="NCBI Taxonomy" id="119954"/>
    <lineage>
        <taxon>Eukaryota</taxon>
        <taxon>Viridiplantae</taxon>
        <taxon>Streptophyta</taxon>
        <taxon>Embryophyta</taxon>
        <taxon>Tracheophyta</taxon>
        <taxon>Spermatophyta</taxon>
        <taxon>Magnoliopsida</taxon>
        <taxon>eudicotyledons</taxon>
        <taxon>Gunneridae</taxon>
        <taxon>Pentapetalae</taxon>
        <taxon>rosids</taxon>
        <taxon>malvids</taxon>
        <taxon>Myrtales</taxon>
        <taxon>Melastomataceae</taxon>
        <taxon>Melastomatoideae</taxon>
        <taxon>Melastomateae</taxon>
        <taxon>Melastoma</taxon>
    </lineage>
</organism>
<protein>
    <submittedName>
        <fullName evidence="1">Uncharacterized protein</fullName>
    </submittedName>
</protein>
<proteinExistence type="predicted"/>
<dbReference type="Proteomes" id="UP001057402">
    <property type="component" value="Chromosome 3"/>
</dbReference>
<sequence>MSSEPLLPADELPQPSVTTSAAPSQFSPPSMAAPPPSDNPAPPKRQRRPSVRLGDIGDQASLGALSIDLPSQSQSRRHKHSSSASKSLKARSVSHLVNGDAAQESNPAEVDEKGRQGELNPELFGYGKKVKSRRGAPVKKPRSVWTSSKVDHGNEDRSREREELYSMEEVGQDEESRDFAPEVDSPLKENDDDEAAAFSGEEMWRWRRNEEEGVRNWLVELGLSRYVPVFEIHEVDEEVLPLLTLEDLKDMGINAVGSRRKMFSAIQKLRKGLL</sequence>
<name>A0ACB9RVB7_9MYRT</name>
<gene>
    <name evidence="1" type="ORF">MLD38_007412</name>
</gene>
<evidence type="ECO:0000313" key="1">
    <source>
        <dbReference type="EMBL" id="KAI4381333.1"/>
    </source>
</evidence>
<evidence type="ECO:0000313" key="2">
    <source>
        <dbReference type="Proteomes" id="UP001057402"/>
    </source>
</evidence>
<reference evidence="2" key="1">
    <citation type="journal article" date="2023" name="Front. Plant Sci.">
        <title>Chromosomal-level genome assembly of Melastoma candidum provides insights into trichome evolution.</title>
        <authorList>
            <person name="Zhong Y."/>
            <person name="Wu W."/>
            <person name="Sun C."/>
            <person name="Zou P."/>
            <person name="Liu Y."/>
            <person name="Dai S."/>
            <person name="Zhou R."/>
        </authorList>
    </citation>
    <scope>NUCLEOTIDE SEQUENCE [LARGE SCALE GENOMIC DNA]</scope>
</reference>
<dbReference type="EMBL" id="CM042882">
    <property type="protein sequence ID" value="KAI4381333.1"/>
    <property type="molecule type" value="Genomic_DNA"/>
</dbReference>